<dbReference type="GO" id="GO:0016791">
    <property type="term" value="F:phosphatase activity"/>
    <property type="evidence" value="ECO:0007669"/>
    <property type="project" value="TreeGrafter"/>
</dbReference>
<gene>
    <name evidence="1" type="ORF">NBRC111893_1621</name>
</gene>
<protein>
    <submittedName>
        <fullName evidence="1">Hydrolase</fullName>
    </submittedName>
</protein>
<dbReference type="GO" id="GO:0000287">
    <property type="term" value="F:magnesium ion binding"/>
    <property type="evidence" value="ECO:0007669"/>
    <property type="project" value="TreeGrafter"/>
</dbReference>
<dbReference type="NCBIfam" id="TIGR01484">
    <property type="entry name" value="HAD-SF-IIB"/>
    <property type="match status" value="1"/>
</dbReference>
<dbReference type="PANTHER" id="PTHR10000:SF53">
    <property type="entry name" value="5-AMINO-6-(5-PHOSPHO-D-RIBITYLAMINO)URACIL PHOSPHATASE YBJI-RELATED"/>
    <property type="match status" value="1"/>
</dbReference>
<dbReference type="PANTHER" id="PTHR10000">
    <property type="entry name" value="PHOSPHOSERINE PHOSPHATASE"/>
    <property type="match status" value="1"/>
</dbReference>
<dbReference type="InterPro" id="IPR036412">
    <property type="entry name" value="HAD-like_sf"/>
</dbReference>
<dbReference type="InterPro" id="IPR023214">
    <property type="entry name" value="HAD_sf"/>
</dbReference>
<proteinExistence type="predicted"/>
<dbReference type="SFLD" id="SFLDG01140">
    <property type="entry name" value="C2.B:_Phosphomannomutase_and_P"/>
    <property type="match status" value="1"/>
</dbReference>
<dbReference type="NCBIfam" id="TIGR00099">
    <property type="entry name" value="Cof-subfamily"/>
    <property type="match status" value="1"/>
</dbReference>
<dbReference type="SUPFAM" id="SSF56784">
    <property type="entry name" value="HAD-like"/>
    <property type="match status" value="1"/>
</dbReference>
<accession>A0A401FM63</accession>
<organism evidence="1 2">
    <name type="scientific">Lentilactobacillus kosonis</name>
    <dbReference type="NCBI Taxonomy" id="2810561"/>
    <lineage>
        <taxon>Bacteria</taxon>
        <taxon>Bacillati</taxon>
        <taxon>Bacillota</taxon>
        <taxon>Bacilli</taxon>
        <taxon>Lactobacillales</taxon>
        <taxon>Lactobacillaceae</taxon>
        <taxon>Lentilactobacillus</taxon>
    </lineage>
</organism>
<dbReference type="Proteomes" id="UP000286974">
    <property type="component" value="Unassembled WGS sequence"/>
</dbReference>
<evidence type="ECO:0000313" key="2">
    <source>
        <dbReference type="Proteomes" id="UP000286974"/>
    </source>
</evidence>
<dbReference type="Pfam" id="PF08282">
    <property type="entry name" value="Hydrolase_3"/>
    <property type="match status" value="1"/>
</dbReference>
<dbReference type="OrthoDB" id="9814970at2"/>
<evidence type="ECO:0000313" key="1">
    <source>
        <dbReference type="EMBL" id="GAY73475.1"/>
    </source>
</evidence>
<dbReference type="SFLD" id="SFLDS00003">
    <property type="entry name" value="Haloacid_Dehalogenase"/>
    <property type="match status" value="1"/>
</dbReference>
<dbReference type="EMBL" id="BEXA01000003">
    <property type="protein sequence ID" value="GAY73475.1"/>
    <property type="molecule type" value="Genomic_DNA"/>
</dbReference>
<reference evidence="1 2" key="1">
    <citation type="submission" date="2017-11" db="EMBL/GenBank/DDBJ databases">
        <title>Draft Genome Sequence of Lactobacillus curieae NBRC 111893 isolated from Koso, a Japanese sugar-Vegetable Fermented Beverage.</title>
        <authorList>
            <person name="Chiou T.Y."/>
            <person name="Oshima K."/>
            <person name="Suda W."/>
            <person name="Hattori M."/>
            <person name="Takahashi T."/>
        </authorList>
    </citation>
    <scope>NUCLEOTIDE SEQUENCE [LARGE SCALE GENOMIC DNA]</scope>
    <source>
        <strain evidence="1 2">NBRC111893</strain>
    </source>
</reference>
<dbReference type="GO" id="GO:0005829">
    <property type="term" value="C:cytosol"/>
    <property type="evidence" value="ECO:0007669"/>
    <property type="project" value="TreeGrafter"/>
</dbReference>
<comment type="caution">
    <text evidence="1">The sequence shown here is derived from an EMBL/GenBank/DDBJ whole genome shotgun (WGS) entry which is preliminary data.</text>
</comment>
<dbReference type="RefSeq" id="WP_125008444.1">
    <property type="nucleotide sequence ID" value="NZ_BEXA01000003.1"/>
</dbReference>
<name>A0A401FM63_9LACO</name>
<keyword evidence="2" id="KW-1185">Reference proteome</keyword>
<dbReference type="AlphaFoldDB" id="A0A401FM63"/>
<dbReference type="Gene3D" id="3.30.1240.10">
    <property type="match status" value="1"/>
</dbReference>
<sequence>MIKVIASDMDGTFLNDDGAFDSKAFQRQLKQMKAKDMRFICATSNTYAHSLRQFKEVTGPISYVCDNGAHVIDERGVAIFESSMEPVLVQKIVNFLQTDAEFVGAEIILAGRNGTYCNLSADSEQFKASQRFYENLQAVSDLSLIFDSVYKIDVMVDGANALRMAHDINTKFVNRVSAVSSGMNGVDIMNADISKASGIKVLLQEWNLSFADVAAFGDNGNDYEMLRQAAEGFAMKNAADDLLAVIPQTTELTNNESGVQRKITSYLD</sequence>
<dbReference type="InterPro" id="IPR000150">
    <property type="entry name" value="Cof"/>
</dbReference>
<dbReference type="Gene3D" id="3.40.50.1000">
    <property type="entry name" value="HAD superfamily/HAD-like"/>
    <property type="match status" value="1"/>
</dbReference>
<keyword evidence="1" id="KW-0378">Hydrolase</keyword>
<dbReference type="InterPro" id="IPR006379">
    <property type="entry name" value="HAD-SF_hydro_IIB"/>
</dbReference>
<dbReference type="PROSITE" id="PS01229">
    <property type="entry name" value="COF_2"/>
    <property type="match status" value="1"/>
</dbReference>